<dbReference type="RefSeq" id="WP_046277064.1">
    <property type="nucleotide sequence ID" value="NZ_LATL02000265.1"/>
</dbReference>
<comment type="caution">
    <text evidence="2">The sequence shown here is derived from an EMBL/GenBank/DDBJ whole genome shotgun (WGS) entry which is preliminary data.</text>
</comment>
<evidence type="ECO:0008006" key="4">
    <source>
        <dbReference type="Google" id="ProtNLM"/>
    </source>
</evidence>
<evidence type="ECO:0000256" key="1">
    <source>
        <dbReference type="ARBA" id="ARBA00022679"/>
    </source>
</evidence>
<reference evidence="2 3" key="1">
    <citation type="submission" date="2015-06" db="EMBL/GenBank/DDBJ databases">
        <title>Draft genome assembly of filamentous brackish cyanobacterium Limnoraphis robusta strain CS-951.</title>
        <authorList>
            <person name="Willis A."/>
            <person name="Parks M."/>
            <person name="Burford M.A."/>
        </authorList>
    </citation>
    <scope>NUCLEOTIDE SEQUENCE [LARGE SCALE GENOMIC DNA]</scope>
    <source>
        <strain evidence="2 3">CS-951</strain>
    </source>
</reference>
<dbReference type="InterPro" id="IPR026634">
    <property type="entry name" value="TPST-like"/>
</dbReference>
<dbReference type="GO" id="GO:0008476">
    <property type="term" value="F:protein-tyrosine sulfotransferase activity"/>
    <property type="evidence" value="ECO:0007669"/>
    <property type="project" value="InterPro"/>
</dbReference>
<dbReference type="PANTHER" id="PTHR12788:SF10">
    <property type="entry name" value="PROTEIN-TYROSINE SULFOTRANSFERASE"/>
    <property type="match status" value="1"/>
</dbReference>
<protein>
    <recommendedName>
        <fullName evidence="4">Sulfotransferase</fullName>
    </recommendedName>
</protein>
<organism evidence="2 3">
    <name type="scientific">Limnoraphis robusta CS-951</name>
    <dbReference type="NCBI Taxonomy" id="1637645"/>
    <lineage>
        <taxon>Bacteria</taxon>
        <taxon>Bacillati</taxon>
        <taxon>Cyanobacteriota</taxon>
        <taxon>Cyanophyceae</taxon>
        <taxon>Oscillatoriophycideae</taxon>
        <taxon>Oscillatoriales</taxon>
        <taxon>Sirenicapillariaceae</taxon>
        <taxon>Limnoraphis</taxon>
    </lineage>
</organism>
<dbReference type="PANTHER" id="PTHR12788">
    <property type="entry name" value="PROTEIN-TYROSINE SULFOTRANSFERASE 2"/>
    <property type="match status" value="1"/>
</dbReference>
<dbReference type="Proteomes" id="UP000033607">
    <property type="component" value="Unassembled WGS sequence"/>
</dbReference>
<accession>A0A0F5YMR8</accession>
<dbReference type="AlphaFoldDB" id="A0A0F5YMR8"/>
<name>A0A0F5YMR8_9CYAN</name>
<dbReference type="PATRIC" id="fig|1637645.4.peg.5274"/>
<dbReference type="EMBL" id="LATL02000265">
    <property type="protein sequence ID" value="KKD39490.1"/>
    <property type="molecule type" value="Genomic_DNA"/>
</dbReference>
<dbReference type="Gene3D" id="3.40.50.300">
    <property type="entry name" value="P-loop containing nucleotide triphosphate hydrolases"/>
    <property type="match status" value="1"/>
</dbReference>
<gene>
    <name evidence="2" type="ORF">WN50_03215</name>
</gene>
<dbReference type="SUPFAM" id="SSF52540">
    <property type="entry name" value="P-loop containing nucleoside triphosphate hydrolases"/>
    <property type="match status" value="1"/>
</dbReference>
<keyword evidence="1" id="KW-0808">Transferase</keyword>
<evidence type="ECO:0000313" key="3">
    <source>
        <dbReference type="Proteomes" id="UP000033607"/>
    </source>
</evidence>
<dbReference type="InterPro" id="IPR027417">
    <property type="entry name" value="P-loop_NTPase"/>
</dbReference>
<dbReference type="OrthoDB" id="5729795at2"/>
<sequence>MTQSPIFIVGCDRSGTTLLRLMLIQSPILHIPQESMFIYLLKKNPEIYGDFTQSYQRWFFIRDLQTNPATPESVTFPIFNLTLEEAETALAKIAPTNIAQAISTLFVASAKKFGKQRWGDKTPRHVKHISPLAAAFPDAKFVHIIRDGRDVAMSIRKVRWVNNMIEAGQYWCDRVQAGRLAAATLPEHRYTEIYYESLVLEPEKTLQHLCRWLDLEYTPQMLKYYQDANQNISQEHSGLFELISKPVEPSRVQAWKRSLSPEEIADFESVAGDLLVKLGYELSGAKIPLQIQAIRQLRRNIEPLTYKIRRTLKKF</sequence>
<dbReference type="Pfam" id="PF13469">
    <property type="entry name" value="Sulfotransfer_3"/>
    <property type="match status" value="1"/>
</dbReference>
<evidence type="ECO:0000313" key="2">
    <source>
        <dbReference type="EMBL" id="KKD39490.1"/>
    </source>
</evidence>
<proteinExistence type="predicted"/>